<dbReference type="PANTHER" id="PTHR30480">
    <property type="entry name" value="BETA-HEXOSAMINIDASE-RELATED"/>
    <property type="match status" value="1"/>
</dbReference>
<comment type="catalytic activity">
    <reaction evidence="1">
        <text>Hydrolysis of terminal non-reducing N-acetyl-D-hexosamine residues in N-acetyl-beta-D-hexosaminides.</text>
        <dbReference type="EC" id="3.2.1.52"/>
    </reaction>
</comment>
<comment type="similarity">
    <text evidence="2">Belongs to the glycosyl hydrolase 3 family.</text>
</comment>
<sequence length="950" mass="104444">MEKKSSRFFLVLSILALLMGSSAPVYASSQKQESTYTQKAQQLLEKMTAEEKIGQLFLITFNGNTIEEDSALYALLRDYQVGGVMLTRDNDNFSGPEDTIQTTFELTSQLQQTVRENSLTGFINEELEQVSDNYVPLFIGISQDGDSYPFDQIISGLSTLPNQMAVGATFSTDLANSSGELLARELQALGFNLLLGPSLDVLDSSYTGSNASLSTRTYGGDPYWVGELGKAFISGLHSGSDGKMAVIAKHFPGRGSSDRLPEEEVATVRKSLEQLKLIELAPFFSVAVSETAASTEIADGFLVSHIRYQGFQGNIRETTKPVSFDSSALSSIMDLEQFSAWRSAGGILVSDSLGGSAIRKFFDPNNERFDAKQIALNAFLAGNDLLYLDDFQSTDDESELVTIRNTLDFFTQKYREDDAFAERVDESVLRILALKYKIYPAFTPSNVYPDETMLGIIGQGYDTNSKIARNAATLINPSLDELSAILPDPPTTSDRIIFITDSLDATQCTNCETETILGSGDLQDTVAQLYGTNGTGQIVERRLRSYSFQDLTEYLNDPQGRADIGSFISEANWLVFSILDLDENRSGADALKRLLSENPDLLRDKKVIVFAFNDPFYLDATDLTYIDAYYCLYSKTSAFIDTAARLLFQEIVPKGHAPVSIPVVGYDLIEMTYPDPDQIISLEVDVENMPEAKRAESELMGIENLLFRVGDALPIKTGIILDRNGLPVPDGTVVYFMVDHVGEIEQSTIAESETKNGVATMSYLLQSFGRVEIRAQSDPAKNSEIFLLDITSEEGGVVSEITPTPAPTIINPNQIINQDNSEETEEVIEEEEVSPLPGTLQWFLATLAILGIAYVFYLLTQRYFSLLGGTTIGLFAIITGYVCLIWFQFELPGSFARTNLLELGRLIIWVSLLTGIGGGAGILSQAIRLRKAKESSGKKTDQKADKSKTS</sequence>
<feature type="domain" description="Glycoside hydrolase family 3 N-terminal" evidence="8">
    <location>
        <begin position="49"/>
        <end position="394"/>
    </location>
</feature>
<dbReference type="PANTHER" id="PTHR30480:SF13">
    <property type="entry name" value="BETA-HEXOSAMINIDASE"/>
    <property type="match status" value="1"/>
</dbReference>
<protein>
    <recommendedName>
        <fullName evidence="3">beta-N-acetylhexosaminidase</fullName>
        <ecNumber evidence="3">3.2.1.52</ecNumber>
    </recommendedName>
</protein>
<dbReference type="AlphaFoldDB" id="A0A101FYU1"/>
<dbReference type="Gene3D" id="3.40.50.1700">
    <property type="entry name" value="Glycoside hydrolase family 3 C-terminal domain"/>
    <property type="match status" value="1"/>
</dbReference>
<dbReference type="InterPro" id="IPR001764">
    <property type="entry name" value="Glyco_hydro_3_N"/>
</dbReference>
<dbReference type="EMBL" id="LGFU01000002">
    <property type="protein sequence ID" value="KUK47017.1"/>
    <property type="molecule type" value="Genomic_DNA"/>
</dbReference>
<accession>A0A101FYU1</accession>
<dbReference type="InterPro" id="IPR017853">
    <property type="entry name" value="GH"/>
</dbReference>
<keyword evidence="6" id="KW-1133">Transmembrane helix</keyword>
<dbReference type="InterPro" id="IPR050226">
    <property type="entry name" value="NagZ_Beta-hexosaminidase"/>
</dbReference>
<feature type="signal peptide" evidence="7">
    <location>
        <begin position="1"/>
        <end position="27"/>
    </location>
</feature>
<evidence type="ECO:0000256" key="5">
    <source>
        <dbReference type="ARBA" id="ARBA00023295"/>
    </source>
</evidence>
<evidence type="ECO:0000256" key="1">
    <source>
        <dbReference type="ARBA" id="ARBA00001231"/>
    </source>
</evidence>
<keyword evidence="4" id="KW-0378">Hydrolase</keyword>
<reference evidence="9 10" key="1">
    <citation type="journal article" date="2015" name="MBio">
        <title>Genome-Resolved Metagenomic Analysis Reveals Roles for Candidate Phyla and Other Microbial Community Members in Biogeochemical Transformations in Oil Reservoirs.</title>
        <authorList>
            <person name="Hu P."/>
            <person name="Tom L."/>
            <person name="Singh A."/>
            <person name="Thomas B.C."/>
            <person name="Baker B.J."/>
            <person name="Piceno Y.M."/>
            <person name="Andersen G.L."/>
            <person name="Banfield J.F."/>
        </authorList>
    </citation>
    <scope>NUCLEOTIDE SEQUENCE [LARGE SCALE GENOMIC DNA]</scope>
    <source>
        <strain evidence="9">46_16</strain>
    </source>
</reference>
<dbReference type="Pfam" id="PF00933">
    <property type="entry name" value="Glyco_hydro_3"/>
    <property type="match status" value="1"/>
</dbReference>
<dbReference type="EC" id="3.2.1.52" evidence="3"/>
<evidence type="ECO:0000313" key="10">
    <source>
        <dbReference type="Proteomes" id="UP000064249"/>
    </source>
</evidence>
<evidence type="ECO:0000256" key="3">
    <source>
        <dbReference type="ARBA" id="ARBA00012663"/>
    </source>
</evidence>
<evidence type="ECO:0000259" key="8">
    <source>
        <dbReference type="Pfam" id="PF00933"/>
    </source>
</evidence>
<dbReference type="InterPro" id="IPR036881">
    <property type="entry name" value="Glyco_hydro_3_C_sf"/>
</dbReference>
<organism evidence="9 10">
    <name type="scientific">Anaerolinea thermophila</name>
    <dbReference type="NCBI Taxonomy" id="167964"/>
    <lineage>
        <taxon>Bacteria</taxon>
        <taxon>Bacillati</taxon>
        <taxon>Chloroflexota</taxon>
        <taxon>Anaerolineae</taxon>
        <taxon>Anaerolineales</taxon>
        <taxon>Anaerolineaceae</taxon>
        <taxon>Anaerolinea</taxon>
    </lineage>
</organism>
<dbReference type="SUPFAM" id="SSF51445">
    <property type="entry name" value="(Trans)glycosidases"/>
    <property type="match status" value="1"/>
</dbReference>
<evidence type="ECO:0000256" key="2">
    <source>
        <dbReference type="ARBA" id="ARBA00005336"/>
    </source>
</evidence>
<feature type="chain" id="PRO_5007096328" description="beta-N-acetylhexosaminidase" evidence="7">
    <location>
        <begin position="28"/>
        <end position="950"/>
    </location>
</feature>
<feature type="transmembrane region" description="Helical" evidence="6">
    <location>
        <begin position="907"/>
        <end position="929"/>
    </location>
</feature>
<feature type="transmembrane region" description="Helical" evidence="6">
    <location>
        <begin position="866"/>
        <end position="887"/>
    </location>
</feature>
<feature type="transmembrane region" description="Helical" evidence="6">
    <location>
        <begin position="840"/>
        <end position="859"/>
    </location>
</feature>
<dbReference type="Proteomes" id="UP000064249">
    <property type="component" value="Unassembled WGS sequence"/>
</dbReference>
<evidence type="ECO:0000313" key="9">
    <source>
        <dbReference type="EMBL" id="KUK47017.1"/>
    </source>
</evidence>
<evidence type="ECO:0000256" key="7">
    <source>
        <dbReference type="SAM" id="SignalP"/>
    </source>
</evidence>
<comment type="caution">
    <text evidence="9">The sequence shown here is derived from an EMBL/GenBank/DDBJ whole genome shotgun (WGS) entry which is preliminary data.</text>
</comment>
<dbReference type="PATRIC" id="fig|167964.4.peg.412"/>
<dbReference type="GO" id="GO:0009254">
    <property type="term" value="P:peptidoglycan turnover"/>
    <property type="evidence" value="ECO:0007669"/>
    <property type="project" value="TreeGrafter"/>
</dbReference>
<keyword evidence="6" id="KW-0812">Transmembrane</keyword>
<proteinExistence type="inferred from homology"/>
<evidence type="ECO:0000256" key="4">
    <source>
        <dbReference type="ARBA" id="ARBA00022801"/>
    </source>
</evidence>
<keyword evidence="6" id="KW-0472">Membrane</keyword>
<gene>
    <name evidence="9" type="ORF">XD73_0086</name>
</gene>
<dbReference type="InterPro" id="IPR036962">
    <property type="entry name" value="Glyco_hydro_3_N_sf"/>
</dbReference>
<keyword evidence="7" id="KW-0732">Signal</keyword>
<keyword evidence="5 9" id="KW-0326">Glycosidase</keyword>
<dbReference type="GO" id="GO:0005975">
    <property type="term" value="P:carbohydrate metabolic process"/>
    <property type="evidence" value="ECO:0007669"/>
    <property type="project" value="InterPro"/>
</dbReference>
<dbReference type="GO" id="GO:0004563">
    <property type="term" value="F:beta-N-acetylhexosaminidase activity"/>
    <property type="evidence" value="ECO:0007669"/>
    <property type="project" value="UniProtKB-EC"/>
</dbReference>
<name>A0A101FYU1_9CHLR</name>
<evidence type="ECO:0000256" key="6">
    <source>
        <dbReference type="SAM" id="Phobius"/>
    </source>
</evidence>
<dbReference type="Gene3D" id="3.20.20.300">
    <property type="entry name" value="Glycoside hydrolase, family 3, N-terminal domain"/>
    <property type="match status" value="1"/>
</dbReference>